<organism evidence="1 2">
    <name type="scientific">Vreelandella alkaliphila</name>
    <dbReference type="NCBI Taxonomy" id="272774"/>
    <lineage>
        <taxon>Bacteria</taxon>
        <taxon>Pseudomonadati</taxon>
        <taxon>Pseudomonadota</taxon>
        <taxon>Gammaproteobacteria</taxon>
        <taxon>Oceanospirillales</taxon>
        <taxon>Halomonadaceae</taxon>
        <taxon>Vreelandella</taxon>
    </lineage>
</organism>
<dbReference type="Proteomes" id="UP000480312">
    <property type="component" value="Unassembled WGS sequence"/>
</dbReference>
<sequence>MPQLLIASVCRGGDVGCSLASSLDLRRVGSKCRQNTNIDDWVERSPCWCCCPLISRPYLMITRLLSGEAAHGWDGIATGDCRA</sequence>
<proteinExistence type="predicted"/>
<reference evidence="1 2" key="1">
    <citation type="submission" date="2020-01" db="EMBL/GenBank/DDBJ databases">
        <title>Whole genome sequencing of Halomonas alkaliphila strain LS44.</title>
        <authorList>
            <person name="Kumar S."/>
            <person name="Paul D."/>
            <person name="Shouche Y."/>
            <person name="Suryavanshi M.V."/>
        </authorList>
    </citation>
    <scope>NUCLEOTIDE SEQUENCE [LARGE SCALE GENOMIC DNA]</scope>
    <source>
        <strain evidence="1 2">LS44</strain>
    </source>
</reference>
<dbReference type="EMBL" id="JAAEHK010000053">
    <property type="protein sequence ID" value="NDL72264.1"/>
    <property type="molecule type" value="Genomic_DNA"/>
</dbReference>
<evidence type="ECO:0000313" key="1">
    <source>
        <dbReference type="EMBL" id="NDL72264.1"/>
    </source>
</evidence>
<dbReference type="RefSeq" id="WP_162220093.1">
    <property type="nucleotide sequence ID" value="NZ_JAAEHK010000053.1"/>
</dbReference>
<protein>
    <submittedName>
        <fullName evidence="1">Uncharacterized protein</fullName>
    </submittedName>
</protein>
<accession>A0A7C9JUY5</accession>
<gene>
    <name evidence="1" type="ORF">GPL32_17325</name>
</gene>
<dbReference type="AlphaFoldDB" id="A0A7C9JUY5"/>
<evidence type="ECO:0000313" key="2">
    <source>
        <dbReference type="Proteomes" id="UP000480312"/>
    </source>
</evidence>
<comment type="caution">
    <text evidence="1">The sequence shown here is derived from an EMBL/GenBank/DDBJ whole genome shotgun (WGS) entry which is preliminary data.</text>
</comment>
<name>A0A7C9JUY5_9GAMM</name>